<dbReference type="Pfam" id="PF25302">
    <property type="entry name" value="NADase_transloc"/>
    <property type="match status" value="1"/>
</dbReference>
<name>A0ABS5W0F8_9BACT</name>
<evidence type="ECO:0000313" key="3">
    <source>
        <dbReference type="Proteomes" id="UP000772618"/>
    </source>
</evidence>
<proteinExistence type="predicted"/>
<dbReference type="InterPro" id="IPR057561">
    <property type="entry name" value="NADase_transloc"/>
</dbReference>
<dbReference type="EMBL" id="JAHESD010000067">
    <property type="protein sequence ID" value="MBT1705766.1"/>
    <property type="molecule type" value="Genomic_DNA"/>
</dbReference>
<reference evidence="2 3" key="1">
    <citation type="submission" date="2021-05" db="EMBL/GenBank/DDBJ databases">
        <title>A Polyphasic approach of four new species of the genus Ohtaekwangia: Ohtaekwangia histidinii sp. nov., Ohtaekwangia cretensis sp. nov., Ohtaekwangia indiensis sp. nov., Ohtaekwangia reichenbachii sp. nov. from diverse environment.</title>
        <authorList>
            <person name="Octaviana S."/>
        </authorList>
    </citation>
    <scope>NUCLEOTIDE SEQUENCE [LARGE SCALE GENOMIC DNA]</scope>
    <source>
        <strain evidence="2 3">PWU20</strain>
    </source>
</reference>
<organism evidence="2 3">
    <name type="scientific">Chryseosolibacter indicus</name>
    <dbReference type="NCBI Taxonomy" id="2782351"/>
    <lineage>
        <taxon>Bacteria</taxon>
        <taxon>Pseudomonadati</taxon>
        <taxon>Bacteroidota</taxon>
        <taxon>Cytophagia</taxon>
        <taxon>Cytophagales</taxon>
        <taxon>Chryseotaleaceae</taxon>
        <taxon>Chryseosolibacter</taxon>
    </lineage>
</organism>
<evidence type="ECO:0000313" key="2">
    <source>
        <dbReference type="EMBL" id="MBT1705766.1"/>
    </source>
</evidence>
<accession>A0ABS5W0F8</accession>
<keyword evidence="3" id="KW-1185">Reference proteome</keyword>
<gene>
    <name evidence="2" type="ORF">KK060_20920</name>
</gene>
<evidence type="ECO:0000259" key="1">
    <source>
        <dbReference type="Pfam" id="PF25302"/>
    </source>
</evidence>
<protein>
    <recommendedName>
        <fullName evidence="1">NAD glycohydrolase translocation F5/8 type C domain-containing protein</fullName>
    </recommendedName>
</protein>
<comment type="caution">
    <text evidence="2">The sequence shown here is derived from an EMBL/GenBank/DDBJ whole genome shotgun (WGS) entry which is preliminary data.</text>
</comment>
<feature type="domain" description="NAD glycohydrolase translocation F5/8 type C" evidence="1">
    <location>
        <begin position="93"/>
        <end position="131"/>
    </location>
</feature>
<sequence>MGILTAIFLTVHTFVSAQNTIKEIKPSEVLPLNLSNEGAAQFQKDREKFVEVSRKLNTGSKVEELSADEVRVLNETDETMEDYWDVVGGGCNWYCGGGPNEVTASSELKPQGANSYQGKNAHDLSYKTAWLRVCRDMASVNLCRIRFQATVLE</sequence>
<dbReference type="Proteomes" id="UP000772618">
    <property type="component" value="Unassembled WGS sequence"/>
</dbReference>